<accession>A0A2S3ICK9</accession>
<organism evidence="4">
    <name type="scientific">Panicum hallii</name>
    <dbReference type="NCBI Taxonomy" id="206008"/>
    <lineage>
        <taxon>Eukaryota</taxon>
        <taxon>Viridiplantae</taxon>
        <taxon>Streptophyta</taxon>
        <taxon>Embryophyta</taxon>
        <taxon>Tracheophyta</taxon>
        <taxon>Spermatophyta</taxon>
        <taxon>Magnoliopsida</taxon>
        <taxon>Liliopsida</taxon>
        <taxon>Poales</taxon>
        <taxon>Poaceae</taxon>
        <taxon>PACMAD clade</taxon>
        <taxon>Panicoideae</taxon>
        <taxon>Panicodae</taxon>
        <taxon>Paniceae</taxon>
        <taxon>Panicinae</taxon>
        <taxon>Panicum</taxon>
        <taxon>Panicum sect. Panicum</taxon>
    </lineage>
</organism>
<dbReference type="InterPro" id="IPR005174">
    <property type="entry name" value="KIB1-4_b-propeller"/>
</dbReference>
<evidence type="ECO:0000259" key="2">
    <source>
        <dbReference type="Pfam" id="PF03478"/>
    </source>
</evidence>
<dbReference type="InterPro" id="IPR036047">
    <property type="entry name" value="F-box-like_dom_sf"/>
</dbReference>
<feature type="region of interest" description="Disordered" evidence="1">
    <location>
        <begin position="224"/>
        <end position="248"/>
    </location>
</feature>
<dbReference type="Proteomes" id="UP000243499">
    <property type="component" value="Chromosome 8"/>
</dbReference>
<evidence type="ECO:0000259" key="3">
    <source>
        <dbReference type="Pfam" id="PF12937"/>
    </source>
</evidence>
<feature type="region of interest" description="Disordered" evidence="1">
    <location>
        <begin position="164"/>
        <end position="183"/>
    </location>
</feature>
<proteinExistence type="predicted"/>
<dbReference type="Gene3D" id="1.20.1280.50">
    <property type="match status" value="1"/>
</dbReference>
<feature type="domain" description="KIB1-4 beta-propeller" evidence="2">
    <location>
        <begin position="99"/>
        <end position="350"/>
    </location>
</feature>
<gene>
    <name evidence="4" type="ORF">PAHAL_8G037100</name>
</gene>
<evidence type="ECO:0000313" key="4">
    <source>
        <dbReference type="EMBL" id="PAN41357.1"/>
    </source>
</evidence>
<protein>
    <submittedName>
        <fullName evidence="4">Uncharacterized protein</fullName>
    </submittedName>
</protein>
<dbReference type="Gramene" id="PAN41357">
    <property type="protein sequence ID" value="PAN41357"/>
    <property type="gene ID" value="PAHAL_8G037100"/>
</dbReference>
<dbReference type="PANTHER" id="PTHR33110:SF108">
    <property type="entry name" value="OS11G0154200 PROTEIN"/>
    <property type="match status" value="1"/>
</dbReference>
<dbReference type="SUPFAM" id="SSF81383">
    <property type="entry name" value="F-box domain"/>
    <property type="match status" value="1"/>
</dbReference>
<dbReference type="PANTHER" id="PTHR33110">
    <property type="entry name" value="F-BOX/KELCH-REPEAT PROTEIN-RELATED"/>
    <property type="match status" value="1"/>
</dbReference>
<dbReference type="Pfam" id="PF12937">
    <property type="entry name" value="F-box-like"/>
    <property type="match status" value="1"/>
</dbReference>
<sequence length="408" mass="44497">MGACLSTSGGRRRRPSPRWSDLPPEIGGLVLCRLLSHVDRLSFGAVCRRWRLAARRHRHRLPPALPWLSWSTPPSRADCPSPARGKLLPRGLMEPGALPAPVLTACFCSLDGWLMCEYYGAYTTARALVKASSGAATKLPPPSHRRLDGGADPHGGTTAAVVSTTSLKRKMTMAPPSSPEGWGYSRGHGPWYEDVAFHRGKLYALTAGEELFALEVAGGEIAGESRDERVISTGPPSPPTPAADPRERPTNMRYLVASSCGGKLLMVKWSVPRRVSESTAAKITRRRIKMRVFEADLAAGRWLEVRSLGADEALFVSRGCSRALRLTGGDRRFQGNRVYFLGIDLAACCKEALWPGCGRRGLLELPSYGFYDLGSRRSSPVFLDGFNSVVQLSSAMLSSEWCFPCPQE</sequence>
<evidence type="ECO:0000256" key="1">
    <source>
        <dbReference type="SAM" id="MobiDB-lite"/>
    </source>
</evidence>
<dbReference type="AlphaFoldDB" id="A0A2S3ICK9"/>
<dbReference type="InterPro" id="IPR001810">
    <property type="entry name" value="F-box_dom"/>
</dbReference>
<reference evidence="4" key="1">
    <citation type="submission" date="2018-04" db="EMBL/GenBank/DDBJ databases">
        <title>WGS assembly of Panicum hallii.</title>
        <authorList>
            <person name="Lovell J."/>
            <person name="Jenkins J."/>
            <person name="Lowry D."/>
            <person name="Mamidi S."/>
            <person name="Sreedasyam A."/>
            <person name="Weng X."/>
            <person name="Barry K."/>
            <person name="Bonette J."/>
            <person name="Campitelli B."/>
            <person name="Daum C."/>
            <person name="Gordon S."/>
            <person name="Gould B."/>
            <person name="Lipzen A."/>
            <person name="Macqueen A."/>
            <person name="Palacio-Mejia J."/>
            <person name="Plott C."/>
            <person name="Shakirov E."/>
            <person name="Shu S."/>
            <person name="Yoshinaga Y."/>
            <person name="Zane M."/>
            <person name="Rokhsar D."/>
            <person name="Grimwood J."/>
            <person name="Schmutz J."/>
            <person name="Juenger T."/>
        </authorList>
    </citation>
    <scope>NUCLEOTIDE SEQUENCE [LARGE SCALE GENOMIC DNA]</scope>
    <source>
        <strain evidence="4">FIL2</strain>
    </source>
</reference>
<feature type="domain" description="F-box" evidence="3">
    <location>
        <begin position="19"/>
        <end position="56"/>
    </location>
</feature>
<name>A0A2S3ICK9_9POAL</name>
<dbReference type="EMBL" id="CM008053">
    <property type="protein sequence ID" value="PAN41357.1"/>
    <property type="molecule type" value="Genomic_DNA"/>
</dbReference>
<feature type="region of interest" description="Disordered" evidence="1">
    <location>
        <begin position="135"/>
        <end position="158"/>
    </location>
</feature>
<dbReference type="Pfam" id="PF03478">
    <property type="entry name" value="Beta-prop_KIB1-4"/>
    <property type="match status" value="1"/>
</dbReference>